<evidence type="ECO:0000259" key="9">
    <source>
        <dbReference type="Pfam" id="PF07859"/>
    </source>
</evidence>
<feature type="domain" description="Alpha/beta hydrolase fold-3" evidence="9">
    <location>
        <begin position="632"/>
        <end position="834"/>
    </location>
</feature>
<dbReference type="Gene3D" id="3.40.50.1820">
    <property type="entry name" value="alpha/beta hydrolase"/>
    <property type="match status" value="1"/>
</dbReference>
<keyword evidence="3" id="KW-0285">Flavoprotein</keyword>
<comment type="cofactor">
    <cofactor evidence="1">
        <name>FAD</name>
        <dbReference type="ChEBI" id="CHEBI:57692"/>
    </cofactor>
</comment>
<keyword evidence="4" id="KW-0274">FAD</keyword>
<comment type="similarity">
    <text evidence="2">Belongs to the FAD-binding monooxygenase family.</text>
</comment>
<dbReference type="Pfam" id="PF07859">
    <property type="entry name" value="Abhydrolase_3"/>
    <property type="match status" value="1"/>
</dbReference>
<dbReference type="SUPFAM" id="SSF51905">
    <property type="entry name" value="FAD/NAD(P)-binding domain"/>
    <property type="match status" value="3"/>
</dbReference>
<dbReference type="PANTHER" id="PTHR43098">
    <property type="entry name" value="L-ORNITHINE N(5)-MONOOXYGENASE-RELATED"/>
    <property type="match status" value="1"/>
</dbReference>
<dbReference type="GO" id="GO:0004497">
    <property type="term" value="F:monooxygenase activity"/>
    <property type="evidence" value="ECO:0007669"/>
    <property type="project" value="UniProtKB-KW"/>
</dbReference>
<feature type="region of interest" description="Disordered" evidence="8">
    <location>
        <begin position="860"/>
        <end position="900"/>
    </location>
</feature>
<proteinExistence type="inferred from homology"/>
<evidence type="ECO:0000256" key="2">
    <source>
        <dbReference type="ARBA" id="ARBA00010139"/>
    </source>
</evidence>
<sequence length="900" mass="96184">MANAAGASSIQQVDVAVVGAGFAGLYLLYRLRRAGFSAVALEAADDVGGTWYWNRYPGARCDIATTDYSYSFDPELEAAWEWSEKYATQPEILAYLGFVAERYDLRRDIRFSTPVTAARWDEGEERWHLSTGNGDPVSCRFYVMATGCLSAPKPPEIAGSEVFRGDVYVTGRWPREGAALQGRRVAVIGTGSSAIQAIPLIAEQAAHLTVFQRTPNFALPAHNGPPLPERAARLAADRAGFREEARWSMGGVPLPPATEFSWQLTDGERRERFEKAWAAGDLIVALTQLWADAGVDADGNALVAELIREKIRTVVKDPATAEALCPYDHPFGAKRPCLDTGYYATYNRPNVDLVDLRRDPIKAITASGVETANGSYDVDVIVFATGFDAMTGAVLALHPIAGRGGIALSDAWAGGPQTYLGLTVAGFPNLFLVTGPGSPSVLSNMAVSIEQHVDWIVDRLVALREAGFATIEATQTAQAGWMRHLQDCSAMTLHRLANTWYTGANVPGKPRGVMPYTGGVGPYRSICNEVAGRDMLGFRLSGPGVAPQCNDGEVVRLQPDVRLVLQALTDMNLPPIESMGAEGARNFVAEFNAARPAGRPVGEVVDGTLPTAGGSLAYRLYRPATPGPHALVVYYHGGGWVLGDHVSDDPFCRDLCRRSDMIIVSVDYRHAPEHRFPTAAEDGYAALRWVAGHAAELGGGAGPVSVAGWSAGGNIAAVASQLARDRGGPQVAGQLLICPVTDGSRELASYRDNGEGYFLTRPLMHWFWDQYCDRAERNDPRASPLLGDLAGLPPAFVVTCEFDPLRDEGVAYAEALAAAGVPVTQLQARGHFHSSFTMVDVAITSVAGRAEMAQALRGFAGLPADSGPPPRGPRPDDGTWSAHVPMTGGAQPASAADRAA</sequence>
<evidence type="ECO:0000256" key="3">
    <source>
        <dbReference type="ARBA" id="ARBA00022630"/>
    </source>
</evidence>
<dbReference type="Gene3D" id="3.50.50.60">
    <property type="entry name" value="FAD/NAD(P)-binding domain"/>
    <property type="match status" value="2"/>
</dbReference>
<evidence type="ECO:0000313" key="11">
    <source>
        <dbReference type="Proteomes" id="UP000637002"/>
    </source>
</evidence>
<dbReference type="RefSeq" id="WP_188609936.1">
    <property type="nucleotide sequence ID" value="NZ_BMGG01000005.1"/>
</dbReference>
<dbReference type="InterPro" id="IPR013094">
    <property type="entry name" value="AB_hydrolase_3"/>
</dbReference>
<evidence type="ECO:0000256" key="5">
    <source>
        <dbReference type="ARBA" id="ARBA00022857"/>
    </source>
</evidence>
<evidence type="ECO:0000313" key="10">
    <source>
        <dbReference type="EMBL" id="GGC68967.1"/>
    </source>
</evidence>
<evidence type="ECO:0000256" key="4">
    <source>
        <dbReference type="ARBA" id="ARBA00022827"/>
    </source>
</evidence>
<reference evidence="10" key="1">
    <citation type="journal article" date="2014" name="Int. J. Syst. Evol. Microbiol.">
        <title>Complete genome sequence of Corynebacterium casei LMG S-19264T (=DSM 44701T), isolated from a smear-ripened cheese.</title>
        <authorList>
            <consortium name="US DOE Joint Genome Institute (JGI-PGF)"/>
            <person name="Walter F."/>
            <person name="Albersmeier A."/>
            <person name="Kalinowski J."/>
            <person name="Ruckert C."/>
        </authorList>
    </citation>
    <scope>NUCLEOTIDE SEQUENCE</scope>
    <source>
        <strain evidence="10">CGMCC 1.12919</strain>
    </source>
</reference>
<dbReference type="PANTHER" id="PTHR43098:SF3">
    <property type="entry name" value="L-ORNITHINE N(5)-MONOOXYGENASE-RELATED"/>
    <property type="match status" value="1"/>
</dbReference>
<evidence type="ECO:0000256" key="7">
    <source>
        <dbReference type="ARBA" id="ARBA00023033"/>
    </source>
</evidence>
<gene>
    <name evidence="10" type="ORF">GCM10010994_29400</name>
</gene>
<dbReference type="SUPFAM" id="SSF53474">
    <property type="entry name" value="alpha/beta-Hydrolases"/>
    <property type="match status" value="1"/>
</dbReference>
<name>A0A916UFE5_9HYPH</name>
<reference evidence="10" key="2">
    <citation type="submission" date="2020-09" db="EMBL/GenBank/DDBJ databases">
        <authorList>
            <person name="Sun Q."/>
            <person name="Zhou Y."/>
        </authorList>
    </citation>
    <scope>NUCLEOTIDE SEQUENCE</scope>
    <source>
        <strain evidence="10">CGMCC 1.12919</strain>
    </source>
</reference>
<keyword evidence="5" id="KW-0521">NADP</keyword>
<evidence type="ECO:0000256" key="1">
    <source>
        <dbReference type="ARBA" id="ARBA00001974"/>
    </source>
</evidence>
<keyword evidence="7 10" id="KW-0503">Monooxygenase</keyword>
<organism evidence="10 11">
    <name type="scientific">Chelatococcus reniformis</name>
    <dbReference type="NCBI Taxonomy" id="1494448"/>
    <lineage>
        <taxon>Bacteria</taxon>
        <taxon>Pseudomonadati</taxon>
        <taxon>Pseudomonadota</taxon>
        <taxon>Alphaproteobacteria</taxon>
        <taxon>Hyphomicrobiales</taxon>
        <taxon>Chelatococcaceae</taxon>
        <taxon>Chelatococcus</taxon>
    </lineage>
</organism>
<dbReference type="AlphaFoldDB" id="A0A916UFE5"/>
<dbReference type="EMBL" id="BMGG01000005">
    <property type="protein sequence ID" value="GGC68967.1"/>
    <property type="molecule type" value="Genomic_DNA"/>
</dbReference>
<keyword evidence="11" id="KW-1185">Reference proteome</keyword>
<dbReference type="Proteomes" id="UP000637002">
    <property type="component" value="Unassembled WGS sequence"/>
</dbReference>
<evidence type="ECO:0000256" key="8">
    <source>
        <dbReference type="SAM" id="MobiDB-lite"/>
    </source>
</evidence>
<dbReference type="InterPro" id="IPR036188">
    <property type="entry name" value="FAD/NAD-bd_sf"/>
</dbReference>
<accession>A0A916UFE5</accession>
<dbReference type="GO" id="GO:0016787">
    <property type="term" value="F:hydrolase activity"/>
    <property type="evidence" value="ECO:0007669"/>
    <property type="project" value="InterPro"/>
</dbReference>
<dbReference type="Pfam" id="PF13738">
    <property type="entry name" value="Pyr_redox_3"/>
    <property type="match status" value="1"/>
</dbReference>
<evidence type="ECO:0000256" key="6">
    <source>
        <dbReference type="ARBA" id="ARBA00023002"/>
    </source>
</evidence>
<dbReference type="InterPro" id="IPR050775">
    <property type="entry name" value="FAD-binding_Monooxygenases"/>
</dbReference>
<comment type="caution">
    <text evidence="10">The sequence shown here is derived from an EMBL/GenBank/DDBJ whole genome shotgun (WGS) entry which is preliminary data.</text>
</comment>
<dbReference type="InterPro" id="IPR029058">
    <property type="entry name" value="AB_hydrolase_fold"/>
</dbReference>
<protein>
    <submittedName>
        <fullName evidence="10">Steroid monooxygenase</fullName>
    </submittedName>
</protein>
<keyword evidence="6" id="KW-0560">Oxidoreductase</keyword>